<dbReference type="OrthoDB" id="9813659at2"/>
<dbReference type="PANTHER" id="PTHR43699">
    <property type="entry name" value="3-DEHYDROQUINATE DEHYDRATASE"/>
    <property type="match status" value="1"/>
</dbReference>
<dbReference type="GO" id="GO:0009423">
    <property type="term" value="P:chorismate biosynthetic process"/>
    <property type="evidence" value="ECO:0007669"/>
    <property type="project" value="UniProtKB-UniRule"/>
</dbReference>
<dbReference type="Gene3D" id="3.20.20.70">
    <property type="entry name" value="Aldolase class I"/>
    <property type="match status" value="1"/>
</dbReference>
<feature type="active site" description="Proton donor/acceptor" evidence="5">
    <location>
        <position position="143"/>
    </location>
</feature>
<organism evidence="6 7">
    <name type="scientific">Sporolactobacillus inulinus CASD</name>
    <dbReference type="NCBI Taxonomy" id="1069536"/>
    <lineage>
        <taxon>Bacteria</taxon>
        <taxon>Bacillati</taxon>
        <taxon>Bacillota</taxon>
        <taxon>Bacilli</taxon>
        <taxon>Bacillales</taxon>
        <taxon>Sporolactobacillaceae</taxon>
        <taxon>Sporolactobacillus</taxon>
    </lineage>
</organism>
<protein>
    <recommendedName>
        <fullName evidence="5">3-dehydroquinate dehydratase</fullName>
        <shortName evidence="5">3-dehydroquinase</shortName>
        <ecNumber evidence="5">4.2.1.10</ecNumber>
    </recommendedName>
    <alternativeName>
        <fullName evidence="5">Type I DHQase</fullName>
    </alternativeName>
    <alternativeName>
        <fullName evidence="5">Type I dehydroquinase</fullName>
        <shortName evidence="5">DHQ1</shortName>
    </alternativeName>
</protein>
<feature type="binding site" evidence="5">
    <location>
        <position position="212"/>
    </location>
    <ligand>
        <name>3-dehydroquinate</name>
        <dbReference type="ChEBI" id="CHEBI:32364"/>
    </ligand>
</feature>
<dbReference type="InterPro" id="IPR013785">
    <property type="entry name" value="Aldolase_TIM"/>
</dbReference>
<dbReference type="GO" id="GO:0008652">
    <property type="term" value="P:amino acid biosynthetic process"/>
    <property type="evidence" value="ECO:0007669"/>
    <property type="project" value="UniProtKB-KW"/>
</dbReference>
<comment type="caution">
    <text evidence="6">The sequence shown here is derived from an EMBL/GenBank/DDBJ whole genome shotgun (WGS) entry which is preliminary data.</text>
</comment>
<feature type="binding site" evidence="5">
    <location>
        <position position="231"/>
    </location>
    <ligand>
        <name>3-dehydroquinate</name>
        <dbReference type="ChEBI" id="CHEBI:32364"/>
    </ligand>
</feature>
<name>A0A0U1QN07_9BACL</name>
<dbReference type="EMBL" id="AFVQ02000121">
    <property type="protein sequence ID" value="KLI02183.1"/>
    <property type="molecule type" value="Genomic_DNA"/>
</dbReference>
<keyword evidence="7" id="KW-1185">Reference proteome</keyword>
<evidence type="ECO:0000256" key="2">
    <source>
        <dbReference type="ARBA" id="ARBA00023141"/>
    </source>
</evidence>
<proteinExistence type="inferred from homology"/>
<dbReference type="Pfam" id="PF01487">
    <property type="entry name" value="DHquinase_I"/>
    <property type="match status" value="1"/>
</dbReference>
<sequence>MMNTVRLKNLTIGCGRQKICVPITATTAEQAVNAAKRILAGPVDFIEWRIDSMRSSSWTAIIDTADQLNAVLGQTPLLATFRSVNEGGKQSISEEDYFHLYEALAMQKLADAFDLELSRSDDMRTRLVKRLHELGRMVVFSAHYFSCTPAESKIISILKKMEAEHADIAKIAVMPNAQADVLRLMHATLKASQAMTVPIVTMSMGRLGKLSRISGALTGSAVTFGSVDQASAPGQIEVNFLKQILNELAVNEVDSDQSIRKF</sequence>
<reference evidence="6 7" key="1">
    <citation type="journal article" date="2011" name="J. Bacteriol.">
        <title>Draft genome sequence of Sporolactobacillus inulinus strain CASD, an efficient D-lactic acid-producing bacterium with high-concentration lactate tolerance capability.</title>
        <authorList>
            <person name="Yu B."/>
            <person name="Su F."/>
            <person name="Wang L."/>
            <person name="Xu K."/>
            <person name="Zhao B."/>
            <person name="Xu P."/>
        </authorList>
    </citation>
    <scope>NUCLEOTIDE SEQUENCE [LARGE SCALE GENOMIC DNA]</scope>
    <source>
        <strain evidence="6 7">CASD</strain>
    </source>
</reference>
<keyword evidence="3 5" id="KW-0456">Lyase</keyword>
<feature type="active site" description="Schiff-base intermediate with substrate" evidence="5">
    <location>
        <position position="170"/>
    </location>
</feature>
<evidence type="ECO:0000256" key="5">
    <source>
        <dbReference type="HAMAP-Rule" id="MF_00214"/>
    </source>
</evidence>
<dbReference type="HAMAP" id="MF_00214">
    <property type="entry name" value="AroD"/>
    <property type="match status" value="1"/>
</dbReference>
<keyword evidence="2 5" id="KW-0057">Aromatic amino acid biosynthesis</keyword>
<comment type="subunit">
    <text evidence="5">Homodimer.</text>
</comment>
<evidence type="ECO:0000256" key="4">
    <source>
        <dbReference type="ARBA" id="ARBA00023270"/>
    </source>
</evidence>
<dbReference type="UniPathway" id="UPA00053">
    <property type="reaction ID" value="UER00086"/>
</dbReference>
<dbReference type="SUPFAM" id="SSF51569">
    <property type="entry name" value="Aldolase"/>
    <property type="match status" value="1"/>
</dbReference>
<dbReference type="NCBIfam" id="TIGR01093">
    <property type="entry name" value="aroD"/>
    <property type="match status" value="1"/>
</dbReference>
<dbReference type="GO" id="GO:0003855">
    <property type="term" value="F:3-dehydroquinate dehydratase activity"/>
    <property type="evidence" value="ECO:0007669"/>
    <property type="project" value="UniProtKB-UniRule"/>
</dbReference>
<dbReference type="GO" id="GO:0046279">
    <property type="term" value="P:3,4-dihydroxybenzoate biosynthetic process"/>
    <property type="evidence" value="ECO:0007669"/>
    <property type="project" value="TreeGrafter"/>
</dbReference>
<dbReference type="Proteomes" id="UP000035553">
    <property type="component" value="Unassembled WGS sequence"/>
</dbReference>
<feature type="binding site" evidence="5">
    <location>
        <position position="235"/>
    </location>
    <ligand>
        <name>3-dehydroquinate</name>
        <dbReference type="ChEBI" id="CHEBI:32364"/>
    </ligand>
</feature>
<dbReference type="STRING" id="1069536.SINU_09590"/>
<evidence type="ECO:0000256" key="1">
    <source>
        <dbReference type="ARBA" id="ARBA00001864"/>
    </source>
</evidence>
<feature type="binding site" evidence="5">
    <location>
        <position position="82"/>
    </location>
    <ligand>
        <name>3-dehydroquinate</name>
        <dbReference type="ChEBI" id="CHEBI:32364"/>
    </ligand>
</feature>
<dbReference type="AlphaFoldDB" id="A0A0U1QN07"/>
<dbReference type="EC" id="4.2.1.10" evidence="5"/>
<dbReference type="GO" id="GO:0009073">
    <property type="term" value="P:aromatic amino acid family biosynthetic process"/>
    <property type="evidence" value="ECO:0007669"/>
    <property type="project" value="UniProtKB-KW"/>
</dbReference>
<dbReference type="PANTHER" id="PTHR43699:SF1">
    <property type="entry name" value="3-DEHYDROQUINATE DEHYDRATASE"/>
    <property type="match status" value="1"/>
</dbReference>
<dbReference type="InterPro" id="IPR050146">
    <property type="entry name" value="Type-I_3-dehydroquinase"/>
</dbReference>
<comment type="catalytic activity">
    <reaction evidence="1 5">
        <text>3-dehydroquinate = 3-dehydroshikimate + H2O</text>
        <dbReference type="Rhea" id="RHEA:21096"/>
        <dbReference type="ChEBI" id="CHEBI:15377"/>
        <dbReference type="ChEBI" id="CHEBI:16630"/>
        <dbReference type="ChEBI" id="CHEBI:32364"/>
        <dbReference type="EC" id="4.2.1.10"/>
    </reaction>
</comment>
<dbReference type="FunFam" id="3.20.20.70:FF:000047">
    <property type="entry name" value="3-dehydroquinate dehydratase"/>
    <property type="match status" value="1"/>
</dbReference>
<keyword evidence="5" id="KW-0028">Amino-acid biosynthesis</keyword>
<comment type="pathway">
    <text evidence="5">Metabolic intermediate biosynthesis; chorismate biosynthesis; chorismate from D-erythrose 4-phosphate and phosphoenolpyruvate: step 3/7.</text>
</comment>
<dbReference type="InterPro" id="IPR001381">
    <property type="entry name" value="DHquinase_I"/>
</dbReference>
<evidence type="ECO:0000256" key="3">
    <source>
        <dbReference type="ARBA" id="ARBA00023239"/>
    </source>
</evidence>
<evidence type="ECO:0000313" key="7">
    <source>
        <dbReference type="Proteomes" id="UP000035553"/>
    </source>
</evidence>
<accession>A0A0U1QN07</accession>
<feature type="binding site" evidence="5">
    <location>
        <begin position="47"/>
        <end position="49"/>
    </location>
    <ligand>
        <name>3-dehydroquinate</name>
        <dbReference type="ChEBI" id="CHEBI:32364"/>
    </ligand>
</feature>
<dbReference type="CDD" id="cd00502">
    <property type="entry name" value="DHQase_I"/>
    <property type="match status" value="1"/>
</dbReference>
<comment type="function">
    <text evidence="5">Involved in the third step of the chorismate pathway, which leads to the biosynthesis of aromatic amino acids. Catalyzes the cis-dehydration of 3-dehydroquinate (DHQ) and introduces the first double bond of the aromatic ring to yield 3-dehydroshikimate.</text>
</comment>
<evidence type="ECO:0000313" key="6">
    <source>
        <dbReference type="EMBL" id="KLI02183.1"/>
    </source>
</evidence>
<keyword evidence="4 5" id="KW-0704">Schiff base</keyword>
<dbReference type="RefSeq" id="WP_047035216.1">
    <property type="nucleotide sequence ID" value="NZ_AFVQ02000121.1"/>
</dbReference>
<gene>
    <name evidence="5" type="primary">aroD</name>
    <name evidence="6" type="ORF">SINU_09590</name>
</gene>
<comment type="caution">
    <text evidence="5">Lacks conserved residue(s) required for the propagation of feature annotation.</text>
</comment>
<comment type="similarity">
    <text evidence="5">Belongs to the type-I 3-dehydroquinase family.</text>
</comment>